<accession>A0A6L2LIX6</accession>
<proteinExistence type="predicted"/>
<keyword evidence="1" id="KW-1133">Transmembrane helix</keyword>
<dbReference type="EMBL" id="BKCJ010004560">
    <property type="protein sequence ID" value="GEU61773.1"/>
    <property type="molecule type" value="Genomic_DNA"/>
</dbReference>
<sequence>MAEEDPPSEVTVVPKFDMPYHVSAMSHKDVKSLAKQYDIPSDLQPCAPTEGWTMDKLLKEVIGLYEQFLKFLGVRVPFSTLLLETIKHFRVHITQLVPLGLNRLIMFELYCRNLSIIPTASLFRVFYKISKQGHRFSFERRVGKGAGAKIFRETLSGIKGWKDRFLFLDRRAIPDAMAWRHHDSNVNDALPDDGFSILDVRALDEKFIDFVRYPPVFSLKMVLLVPGIFLAFILFSKIPKGMNPIDQHITPPLLEGHPILDKTDFQKEVEVEDPKFLVARKRKA</sequence>
<keyword evidence="1" id="KW-0812">Transmembrane</keyword>
<feature type="transmembrane region" description="Helical" evidence="1">
    <location>
        <begin position="216"/>
        <end position="235"/>
    </location>
</feature>
<dbReference type="PANTHER" id="PTHR31099">
    <property type="entry name" value="OS06G0165300 PROTEIN"/>
    <property type="match status" value="1"/>
</dbReference>
<comment type="caution">
    <text evidence="3">The sequence shown here is derived from an EMBL/GenBank/DDBJ whole genome shotgun (WGS) entry which is preliminary data.</text>
</comment>
<dbReference type="Pfam" id="PF04195">
    <property type="entry name" value="Transposase_28"/>
    <property type="match status" value="1"/>
</dbReference>
<protein>
    <recommendedName>
        <fullName evidence="2">Transposase (putative) gypsy type domain-containing protein</fullName>
    </recommendedName>
</protein>
<dbReference type="PANTHER" id="PTHR31099:SF41">
    <property type="entry name" value="TRANSPOSASE (PUTATIVE), GYPSY TYPE-RELATED"/>
    <property type="match status" value="1"/>
</dbReference>
<evidence type="ECO:0000259" key="2">
    <source>
        <dbReference type="Pfam" id="PF04195"/>
    </source>
</evidence>
<gene>
    <name evidence="3" type="ORF">Tci_033751</name>
</gene>
<dbReference type="AlphaFoldDB" id="A0A6L2LIX6"/>
<evidence type="ECO:0000256" key="1">
    <source>
        <dbReference type="SAM" id="Phobius"/>
    </source>
</evidence>
<feature type="domain" description="Transposase (putative) gypsy type" evidence="2">
    <location>
        <begin position="72"/>
        <end position="129"/>
    </location>
</feature>
<name>A0A6L2LIX6_TANCI</name>
<organism evidence="3">
    <name type="scientific">Tanacetum cinerariifolium</name>
    <name type="common">Dalmatian daisy</name>
    <name type="synonym">Chrysanthemum cinerariifolium</name>
    <dbReference type="NCBI Taxonomy" id="118510"/>
    <lineage>
        <taxon>Eukaryota</taxon>
        <taxon>Viridiplantae</taxon>
        <taxon>Streptophyta</taxon>
        <taxon>Embryophyta</taxon>
        <taxon>Tracheophyta</taxon>
        <taxon>Spermatophyta</taxon>
        <taxon>Magnoliopsida</taxon>
        <taxon>eudicotyledons</taxon>
        <taxon>Gunneridae</taxon>
        <taxon>Pentapetalae</taxon>
        <taxon>asterids</taxon>
        <taxon>campanulids</taxon>
        <taxon>Asterales</taxon>
        <taxon>Asteraceae</taxon>
        <taxon>Asteroideae</taxon>
        <taxon>Anthemideae</taxon>
        <taxon>Anthemidinae</taxon>
        <taxon>Tanacetum</taxon>
    </lineage>
</organism>
<keyword evidence="1" id="KW-0472">Membrane</keyword>
<evidence type="ECO:0000313" key="3">
    <source>
        <dbReference type="EMBL" id="GEU61773.1"/>
    </source>
</evidence>
<reference evidence="3" key="1">
    <citation type="journal article" date="2019" name="Sci. Rep.">
        <title>Draft genome of Tanacetum cinerariifolium, the natural source of mosquito coil.</title>
        <authorList>
            <person name="Yamashiro T."/>
            <person name="Shiraishi A."/>
            <person name="Satake H."/>
            <person name="Nakayama K."/>
        </authorList>
    </citation>
    <scope>NUCLEOTIDE SEQUENCE</scope>
</reference>
<dbReference type="InterPro" id="IPR007321">
    <property type="entry name" value="Transposase_28"/>
</dbReference>